<proteinExistence type="predicted"/>
<name>A0A7S3BZ81_9EUKA</name>
<protein>
    <submittedName>
        <fullName evidence="2">Uncharacterized protein</fullName>
    </submittedName>
</protein>
<sequence>MADRTARTVAPPIPEPCPSPRLLGPPAATTLPAWNELQYVPLWSPLEASATGLFKLDGYRLNASKVLTAISARACPPVSATVLLYADDDERVQLFRRNQALVPELTSFSSVNGMDHAQVLCTWRELGVRFVKQQQGRSFGALACTLTKLLALRWQVRNKVPFMIMLEDDVRINNATLFHTLSCFGVQEILWRRRKRVLSTATNNGTEFYEAFPWGAHPRQRGEFIQFMDLGEVYLSSLEGARTVLMHLCNVGIIDNADNLLSHHMALHINSKWKHSMRTFALHARPGVGNIRKTGHFLNSTELAQESRNWDRGSCMRQLGLRQSSLRK</sequence>
<organism evidence="2">
    <name type="scientific">Haptolina ericina</name>
    <dbReference type="NCBI Taxonomy" id="156174"/>
    <lineage>
        <taxon>Eukaryota</taxon>
        <taxon>Haptista</taxon>
        <taxon>Haptophyta</taxon>
        <taxon>Prymnesiophyceae</taxon>
        <taxon>Prymnesiales</taxon>
        <taxon>Prymnesiaceae</taxon>
        <taxon>Haptolina</taxon>
    </lineage>
</organism>
<reference evidence="2" key="1">
    <citation type="submission" date="2021-01" db="EMBL/GenBank/DDBJ databases">
        <authorList>
            <person name="Corre E."/>
            <person name="Pelletier E."/>
            <person name="Niang G."/>
            <person name="Scheremetjew M."/>
            <person name="Finn R."/>
            <person name="Kale V."/>
            <person name="Holt S."/>
            <person name="Cochrane G."/>
            <person name="Meng A."/>
            <person name="Brown T."/>
            <person name="Cohen L."/>
        </authorList>
    </citation>
    <scope>NUCLEOTIDE SEQUENCE</scope>
    <source>
        <strain evidence="2">CCMP281</strain>
    </source>
</reference>
<evidence type="ECO:0000313" key="2">
    <source>
        <dbReference type="EMBL" id="CAE0149649.1"/>
    </source>
</evidence>
<dbReference type="AlphaFoldDB" id="A0A7S3BZ81"/>
<evidence type="ECO:0000256" key="1">
    <source>
        <dbReference type="SAM" id="MobiDB-lite"/>
    </source>
</evidence>
<accession>A0A7S3BZ81</accession>
<dbReference type="EMBL" id="HBHX01068778">
    <property type="protein sequence ID" value="CAE0149649.1"/>
    <property type="molecule type" value="Transcribed_RNA"/>
</dbReference>
<feature type="region of interest" description="Disordered" evidence="1">
    <location>
        <begin position="1"/>
        <end position="21"/>
    </location>
</feature>
<gene>
    <name evidence="2" type="ORF">HERI1096_LOCUS38019</name>
</gene>